<gene>
    <name evidence="8" type="ORF">BZA70DRAFT_298500</name>
</gene>
<organism evidence="8 9">
    <name type="scientific">Myxozyma melibiosi</name>
    <dbReference type="NCBI Taxonomy" id="54550"/>
    <lineage>
        <taxon>Eukaryota</taxon>
        <taxon>Fungi</taxon>
        <taxon>Dikarya</taxon>
        <taxon>Ascomycota</taxon>
        <taxon>Saccharomycotina</taxon>
        <taxon>Lipomycetes</taxon>
        <taxon>Lipomycetales</taxon>
        <taxon>Lipomycetaceae</taxon>
        <taxon>Myxozyma</taxon>
    </lineage>
</organism>
<dbReference type="InterPro" id="IPR001969">
    <property type="entry name" value="Aspartic_peptidase_AS"/>
</dbReference>
<dbReference type="EMBL" id="JBBJBU010000001">
    <property type="protein sequence ID" value="KAK7208218.1"/>
    <property type="molecule type" value="Genomic_DNA"/>
</dbReference>
<sequence length="486" mass="50539">MPGTLSIGFERNLLAADSVHASLHKRDGDGTAGEVIYNQQKYYVAPVRVGTPPQELRLAIDTGSSDIWFLSDLNEFCLAEEDPCSESGLFNFTASSTIVSDLDEFSITYGDNTQADGVYAQDTLEIAGVTLTNQTLAVATDTNLTNGVLGIGYESGEVSAGDNSSTTGQYSGLLRSMVDQGYINSRVYSLYLNDLDAPTGDVLFGGINRAKYDGDLVVLPIQKEDGQTNHTRFLVTLEGVEIGDGTDIQVLDDSLDTPALIDSGTTFTYLPSDIVDEVVNATGAIYEPALGVYVQSCTLRELNVSVNFKFENVTIKTPIKDLYSPLTYSNGSAVVADGYELCQITMQPASSMVILGDTFLSSAYAVFDLDNNVIGLAQSKLNSTESDIVAVDAGSNAILDALTKPAASATVSHSSATASASASSSSGIAASSSAISSSSSSSSSTSSAASSSSSGAAAAGLRPAAAAENGVFGSLGIIFAVTFWLV</sequence>
<keyword evidence="2 6" id="KW-0645">Protease</keyword>
<dbReference type="Gene3D" id="2.40.70.10">
    <property type="entry name" value="Acid Proteases"/>
    <property type="match status" value="2"/>
</dbReference>
<reference evidence="8 9" key="1">
    <citation type="submission" date="2024-03" db="EMBL/GenBank/DDBJ databases">
        <title>Genome-scale model development and genomic sequencing of the oleaginous clade Lipomyces.</title>
        <authorList>
            <consortium name="Lawrence Berkeley National Laboratory"/>
            <person name="Czajka J.J."/>
            <person name="Han Y."/>
            <person name="Kim J."/>
            <person name="Mondo S.J."/>
            <person name="Hofstad B.A."/>
            <person name="Robles A."/>
            <person name="Haridas S."/>
            <person name="Riley R."/>
            <person name="LaButti K."/>
            <person name="Pangilinan J."/>
            <person name="Andreopoulos W."/>
            <person name="Lipzen A."/>
            <person name="Yan J."/>
            <person name="Wang M."/>
            <person name="Ng V."/>
            <person name="Grigoriev I.V."/>
            <person name="Spatafora J.W."/>
            <person name="Magnuson J.K."/>
            <person name="Baker S.E."/>
            <person name="Pomraning K.R."/>
        </authorList>
    </citation>
    <scope>NUCLEOTIDE SEQUENCE [LARGE SCALE GENOMIC DNA]</scope>
    <source>
        <strain evidence="8 9">Phaff 52-87</strain>
    </source>
</reference>
<dbReference type="RefSeq" id="XP_064771251.1">
    <property type="nucleotide sequence ID" value="XM_064914609.1"/>
</dbReference>
<evidence type="ECO:0000256" key="1">
    <source>
        <dbReference type="ARBA" id="ARBA00007447"/>
    </source>
</evidence>
<name>A0ABR1FFU5_9ASCO</name>
<evidence type="ECO:0000313" key="8">
    <source>
        <dbReference type="EMBL" id="KAK7208218.1"/>
    </source>
</evidence>
<dbReference type="PROSITE" id="PS51767">
    <property type="entry name" value="PEPTIDASE_A1"/>
    <property type="match status" value="1"/>
</dbReference>
<comment type="similarity">
    <text evidence="1 6">Belongs to the peptidase A1 family.</text>
</comment>
<feature type="domain" description="Peptidase A1" evidence="7">
    <location>
        <begin position="43"/>
        <end position="377"/>
    </location>
</feature>
<dbReference type="PANTHER" id="PTHR47966">
    <property type="entry name" value="BETA-SITE APP-CLEAVING ENZYME, ISOFORM A-RELATED"/>
    <property type="match status" value="1"/>
</dbReference>
<dbReference type="SUPFAM" id="SSF50630">
    <property type="entry name" value="Acid proteases"/>
    <property type="match status" value="1"/>
</dbReference>
<evidence type="ECO:0000256" key="5">
    <source>
        <dbReference type="ARBA" id="ARBA00022801"/>
    </source>
</evidence>
<dbReference type="PANTHER" id="PTHR47966:SF65">
    <property type="entry name" value="ASPARTIC-TYPE ENDOPEPTIDASE"/>
    <property type="match status" value="1"/>
</dbReference>
<keyword evidence="4 6" id="KW-0064">Aspartyl protease</keyword>
<dbReference type="GeneID" id="90040121"/>
<dbReference type="Pfam" id="PF00026">
    <property type="entry name" value="Asp"/>
    <property type="match status" value="1"/>
</dbReference>
<dbReference type="Proteomes" id="UP001498771">
    <property type="component" value="Unassembled WGS sequence"/>
</dbReference>
<dbReference type="PROSITE" id="PS00141">
    <property type="entry name" value="ASP_PROTEASE"/>
    <property type="match status" value="1"/>
</dbReference>
<dbReference type="InterPro" id="IPR033876">
    <property type="entry name" value="SAP-like"/>
</dbReference>
<keyword evidence="3" id="KW-0732">Signal</keyword>
<accession>A0ABR1FFU5</accession>
<evidence type="ECO:0000256" key="6">
    <source>
        <dbReference type="RuleBase" id="RU000454"/>
    </source>
</evidence>
<evidence type="ECO:0000256" key="2">
    <source>
        <dbReference type="ARBA" id="ARBA00022670"/>
    </source>
</evidence>
<evidence type="ECO:0000256" key="3">
    <source>
        <dbReference type="ARBA" id="ARBA00022729"/>
    </source>
</evidence>
<dbReference type="PRINTS" id="PR00792">
    <property type="entry name" value="PEPSIN"/>
</dbReference>
<keyword evidence="5 6" id="KW-0378">Hydrolase</keyword>
<dbReference type="InterPro" id="IPR021109">
    <property type="entry name" value="Peptidase_aspartic_dom_sf"/>
</dbReference>
<comment type="caution">
    <text evidence="8">The sequence shown here is derived from an EMBL/GenBank/DDBJ whole genome shotgun (WGS) entry which is preliminary data.</text>
</comment>
<dbReference type="InterPro" id="IPR033121">
    <property type="entry name" value="PEPTIDASE_A1"/>
</dbReference>
<evidence type="ECO:0000259" key="7">
    <source>
        <dbReference type="PROSITE" id="PS51767"/>
    </source>
</evidence>
<evidence type="ECO:0000313" key="9">
    <source>
        <dbReference type="Proteomes" id="UP001498771"/>
    </source>
</evidence>
<proteinExistence type="inferred from homology"/>
<protein>
    <submittedName>
        <fullName evidence="8">Aspartic peptidase domain-containing protein</fullName>
    </submittedName>
</protein>
<evidence type="ECO:0000256" key="4">
    <source>
        <dbReference type="ARBA" id="ARBA00022750"/>
    </source>
</evidence>
<dbReference type="CDD" id="cd05474">
    <property type="entry name" value="SAP_like"/>
    <property type="match status" value="1"/>
</dbReference>
<dbReference type="InterPro" id="IPR001461">
    <property type="entry name" value="Aspartic_peptidase_A1"/>
</dbReference>
<keyword evidence="9" id="KW-1185">Reference proteome</keyword>